<dbReference type="PROSITE" id="PS51257">
    <property type="entry name" value="PROKAR_LIPOPROTEIN"/>
    <property type="match status" value="1"/>
</dbReference>
<dbReference type="AlphaFoldDB" id="A0A239A0L6"/>
<evidence type="ECO:0000313" key="2">
    <source>
        <dbReference type="EMBL" id="SNR88443.1"/>
    </source>
</evidence>
<dbReference type="Proteomes" id="UP000198420">
    <property type="component" value="Unassembled WGS sequence"/>
</dbReference>
<gene>
    <name evidence="2" type="ORF">SAMN06265355_10877</name>
</gene>
<feature type="transmembrane region" description="Helical" evidence="1">
    <location>
        <begin position="237"/>
        <end position="261"/>
    </location>
</feature>
<keyword evidence="1" id="KW-1133">Transmembrane helix</keyword>
<feature type="transmembrane region" description="Helical" evidence="1">
    <location>
        <begin position="172"/>
        <end position="192"/>
    </location>
</feature>
<name>A0A239A0L6_9ACTN</name>
<proteinExistence type="predicted"/>
<keyword evidence="1" id="KW-0472">Membrane</keyword>
<sequence length="284" mass="29862">MRFRWLAAVATTLLGLAVLAGCGGGAPPREQRSRMEVVLLADGGARLDLYAAGRLRSDAEVRALARRIIRALFPGTEGVRVRTGEGRGAPFARAEIDRAYRTGRRPFLRIDTSGAARELAARGFDDTVMKLRLPPVSATTSPDISGNRRWHLRKGVPAPVIRIGMRPEPERWYGVMALPVLGALGVALAFFVRRRALAAPAAGLAVAAALLALPLGAGRRGADLGVAGRLGGTALDVASVAPLTALPLGMPAAMLLGAMAVRSLCGPAVRHGHEAPPRDTGVFW</sequence>
<dbReference type="OrthoDB" id="3479588at2"/>
<dbReference type="EMBL" id="FZNP01000008">
    <property type="protein sequence ID" value="SNR88443.1"/>
    <property type="molecule type" value="Genomic_DNA"/>
</dbReference>
<feature type="transmembrane region" description="Helical" evidence="1">
    <location>
        <begin position="197"/>
        <end position="217"/>
    </location>
</feature>
<keyword evidence="3" id="KW-1185">Reference proteome</keyword>
<dbReference type="RefSeq" id="WP_143227183.1">
    <property type="nucleotide sequence ID" value="NZ_FZNP01000008.1"/>
</dbReference>
<protein>
    <submittedName>
        <fullName evidence="2">Uncharacterized protein</fullName>
    </submittedName>
</protein>
<accession>A0A239A0L6</accession>
<reference evidence="3" key="1">
    <citation type="submission" date="2017-06" db="EMBL/GenBank/DDBJ databases">
        <authorList>
            <person name="Varghese N."/>
            <person name="Submissions S."/>
        </authorList>
    </citation>
    <scope>NUCLEOTIDE SEQUENCE [LARGE SCALE GENOMIC DNA]</scope>
    <source>
        <strain evidence="3">DSM 44485</strain>
    </source>
</reference>
<keyword evidence="1" id="KW-0812">Transmembrane</keyword>
<organism evidence="2 3">
    <name type="scientific">Actinomadura mexicana</name>
    <dbReference type="NCBI Taxonomy" id="134959"/>
    <lineage>
        <taxon>Bacteria</taxon>
        <taxon>Bacillati</taxon>
        <taxon>Actinomycetota</taxon>
        <taxon>Actinomycetes</taxon>
        <taxon>Streptosporangiales</taxon>
        <taxon>Thermomonosporaceae</taxon>
        <taxon>Actinomadura</taxon>
    </lineage>
</organism>
<evidence type="ECO:0000256" key="1">
    <source>
        <dbReference type="SAM" id="Phobius"/>
    </source>
</evidence>
<evidence type="ECO:0000313" key="3">
    <source>
        <dbReference type="Proteomes" id="UP000198420"/>
    </source>
</evidence>